<keyword evidence="1" id="KW-1133">Transmembrane helix</keyword>
<protein>
    <submittedName>
        <fullName evidence="2">Uncharacterized protein</fullName>
    </submittedName>
</protein>
<evidence type="ECO:0000256" key="1">
    <source>
        <dbReference type="SAM" id="Phobius"/>
    </source>
</evidence>
<evidence type="ECO:0000313" key="2">
    <source>
        <dbReference type="EMBL" id="SYX83740.1"/>
    </source>
</evidence>
<dbReference type="Proteomes" id="UP000304148">
    <property type="component" value="Chromosome"/>
</dbReference>
<keyword evidence="1" id="KW-0472">Membrane</keyword>
<gene>
    <name evidence="2" type="ORF">PBLR_12162</name>
</gene>
<reference evidence="3" key="1">
    <citation type="submission" date="2018-08" db="EMBL/GenBank/DDBJ databases">
        <authorList>
            <person name="Chevrot R."/>
        </authorList>
    </citation>
    <scope>NUCLEOTIDE SEQUENCE [LARGE SCALE GENOMIC DNA]</scope>
</reference>
<feature type="transmembrane region" description="Helical" evidence="1">
    <location>
        <begin position="86"/>
        <end position="107"/>
    </location>
</feature>
<accession>A0A383R9W9</accession>
<dbReference type="EMBL" id="LS992241">
    <property type="protein sequence ID" value="SYX83740.1"/>
    <property type="molecule type" value="Genomic_DNA"/>
</dbReference>
<feature type="transmembrane region" description="Helical" evidence="1">
    <location>
        <begin position="27"/>
        <end position="45"/>
    </location>
</feature>
<dbReference type="AlphaFoldDB" id="A0A383R9W9"/>
<name>A0A383R9W9_PAEAL</name>
<dbReference type="RefSeq" id="WP_138185765.1">
    <property type="nucleotide sequence ID" value="NZ_LS992241.1"/>
</dbReference>
<keyword evidence="1" id="KW-0812">Transmembrane</keyword>
<evidence type="ECO:0000313" key="3">
    <source>
        <dbReference type="Proteomes" id="UP000304148"/>
    </source>
</evidence>
<sequence length="160" mass="17687">MNRSDDASKTKNSCNVMTKPSVLWRDIIIAYAAPALMAGIGGVVIGDQTLFIAAFTSIGGTSAVTAWIIGRWLHDWGLYAQWLNKSPLLVIATIFAILGLAIGLLTACVVTELSRYAFSQELAWMDRVWVDFPLSVTIACTTTAYRWYRTVRKHISNRSV</sequence>
<organism evidence="2 3">
    <name type="scientific">Paenibacillus alvei</name>
    <name type="common">Bacillus alvei</name>
    <dbReference type="NCBI Taxonomy" id="44250"/>
    <lineage>
        <taxon>Bacteria</taxon>
        <taxon>Bacillati</taxon>
        <taxon>Bacillota</taxon>
        <taxon>Bacilli</taxon>
        <taxon>Bacillales</taxon>
        <taxon>Paenibacillaceae</taxon>
        <taxon>Paenibacillus</taxon>
    </lineage>
</organism>
<proteinExistence type="predicted"/>
<feature type="transmembrane region" description="Helical" evidence="1">
    <location>
        <begin position="51"/>
        <end position="74"/>
    </location>
</feature>